<organism evidence="4 5">
    <name type="scientific">Pseudomonas borbori</name>
    <dbReference type="NCBI Taxonomy" id="289003"/>
    <lineage>
        <taxon>Bacteria</taxon>
        <taxon>Pseudomonadati</taxon>
        <taxon>Pseudomonadota</taxon>
        <taxon>Gammaproteobacteria</taxon>
        <taxon>Pseudomonadales</taxon>
        <taxon>Pseudomonadaceae</taxon>
        <taxon>Pseudomonas</taxon>
    </lineage>
</organism>
<dbReference type="InterPro" id="IPR001638">
    <property type="entry name" value="Solute-binding_3/MltF_N"/>
</dbReference>
<gene>
    <name evidence="4" type="ORF">SAMN05216190_1732</name>
</gene>
<dbReference type="STRING" id="289003.SAMN05216190_1732"/>
<dbReference type="SMART" id="SM00062">
    <property type="entry name" value="PBPb"/>
    <property type="match status" value="1"/>
</dbReference>
<evidence type="ECO:0000259" key="3">
    <source>
        <dbReference type="SMART" id="SM00062"/>
    </source>
</evidence>
<dbReference type="AlphaFoldDB" id="A0A1I5XQK2"/>
<dbReference type="OrthoDB" id="9768183at2"/>
<evidence type="ECO:0000313" key="5">
    <source>
        <dbReference type="Proteomes" id="UP000198784"/>
    </source>
</evidence>
<dbReference type="Pfam" id="PF00497">
    <property type="entry name" value="SBP_bac_3"/>
    <property type="match status" value="1"/>
</dbReference>
<keyword evidence="2" id="KW-0732">Signal</keyword>
<feature type="domain" description="Solute-binding protein family 3/N-terminal" evidence="3">
    <location>
        <begin position="48"/>
        <end position="276"/>
    </location>
</feature>
<protein>
    <submittedName>
        <fullName evidence="4">Amino acid ABC transporter substrate-binding protein, PAAT family</fullName>
    </submittedName>
</protein>
<proteinExistence type="inferred from homology"/>
<keyword evidence="5" id="KW-1185">Reference proteome</keyword>
<dbReference type="Gene3D" id="3.40.190.10">
    <property type="entry name" value="Periplasmic binding protein-like II"/>
    <property type="match status" value="2"/>
</dbReference>
<dbReference type="PANTHER" id="PTHR35936:SF17">
    <property type="entry name" value="ARGININE-BINDING EXTRACELLULAR PROTEIN ARTP"/>
    <property type="match status" value="1"/>
</dbReference>
<dbReference type="SUPFAM" id="SSF53850">
    <property type="entry name" value="Periplasmic binding protein-like II"/>
    <property type="match status" value="1"/>
</dbReference>
<evidence type="ECO:0000313" key="4">
    <source>
        <dbReference type="EMBL" id="SFQ34245.1"/>
    </source>
</evidence>
<evidence type="ECO:0000256" key="1">
    <source>
        <dbReference type="ARBA" id="ARBA00010333"/>
    </source>
</evidence>
<dbReference type="RefSeq" id="WP_090506124.1">
    <property type="nucleotide sequence ID" value="NZ_FOWX01000073.1"/>
</dbReference>
<accession>A0A1I5XQK2</accession>
<dbReference type="EMBL" id="FOWX01000073">
    <property type="protein sequence ID" value="SFQ34245.1"/>
    <property type="molecule type" value="Genomic_DNA"/>
</dbReference>
<dbReference type="PANTHER" id="PTHR35936">
    <property type="entry name" value="MEMBRANE-BOUND LYTIC MUREIN TRANSGLYCOSYLASE F"/>
    <property type="match status" value="1"/>
</dbReference>
<dbReference type="Proteomes" id="UP000198784">
    <property type="component" value="Unassembled WGS sequence"/>
</dbReference>
<comment type="similarity">
    <text evidence="1">Belongs to the bacterial solute-binding protein 3 family.</text>
</comment>
<sequence length="288" mass="31418">MGQGSIFFLKRPYLVAAIFLALLTSVFAFSVLEIGGEDALTRYQHGLPLRVGYALEAPFVMLDADGDVTGEAPEVLRHVLHTLGLEHVVWLHGDFGSLIRELESGRIDIIAAGMFVTAKRRERVLFSRPTALIRPGLLVRRGNPLNLLSLTDFSSQSGARLAVIDGSIEQQQAHAAGVPGRRVKFFPDEVSAMAALRAGQTDGLLLSAVSLRYLIDRDDAEAFELVAAQTEQAPGAPAFAFRRQDSRLHEQVDQALASFIGSAEHLQLVEKFGFVASDLPRATEESER</sequence>
<evidence type="ECO:0000256" key="2">
    <source>
        <dbReference type="ARBA" id="ARBA00022729"/>
    </source>
</evidence>
<name>A0A1I5XQK2_9PSED</name>
<reference evidence="5" key="1">
    <citation type="submission" date="2016-10" db="EMBL/GenBank/DDBJ databases">
        <authorList>
            <person name="Varghese N."/>
            <person name="Submissions S."/>
        </authorList>
    </citation>
    <scope>NUCLEOTIDE SEQUENCE [LARGE SCALE GENOMIC DNA]</scope>
    <source>
        <strain evidence="5">DSM 17834</strain>
    </source>
</reference>